<organism evidence="2 3">
    <name type="scientific">Saccharothrix tamanrassetensis</name>
    <dbReference type="NCBI Taxonomy" id="1051531"/>
    <lineage>
        <taxon>Bacteria</taxon>
        <taxon>Bacillati</taxon>
        <taxon>Actinomycetota</taxon>
        <taxon>Actinomycetes</taxon>
        <taxon>Pseudonocardiales</taxon>
        <taxon>Pseudonocardiaceae</taxon>
        <taxon>Saccharothrix</taxon>
    </lineage>
</organism>
<keyword evidence="1" id="KW-0812">Transmembrane</keyword>
<proteinExistence type="predicted"/>
<keyword evidence="1" id="KW-1133">Transmembrane helix</keyword>
<evidence type="ECO:0000313" key="3">
    <source>
        <dbReference type="Proteomes" id="UP000547510"/>
    </source>
</evidence>
<dbReference type="EMBL" id="JACHJN010000002">
    <property type="protein sequence ID" value="MBB5954575.1"/>
    <property type="molecule type" value="Genomic_DNA"/>
</dbReference>
<accession>A0A841CEY5</accession>
<keyword evidence="1" id="KW-0472">Membrane</keyword>
<comment type="caution">
    <text evidence="2">The sequence shown here is derived from an EMBL/GenBank/DDBJ whole genome shotgun (WGS) entry which is preliminary data.</text>
</comment>
<feature type="transmembrane region" description="Helical" evidence="1">
    <location>
        <begin position="71"/>
        <end position="98"/>
    </location>
</feature>
<feature type="transmembrane region" description="Helical" evidence="1">
    <location>
        <begin position="12"/>
        <end position="29"/>
    </location>
</feature>
<evidence type="ECO:0000313" key="2">
    <source>
        <dbReference type="EMBL" id="MBB5954575.1"/>
    </source>
</evidence>
<dbReference type="AlphaFoldDB" id="A0A841CEY5"/>
<evidence type="ECO:0000256" key="1">
    <source>
        <dbReference type="SAM" id="Phobius"/>
    </source>
</evidence>
<dbReference type="Proteomes" id="UP000547510">
    <property type="component" value="Unassembled WGS sequence"/>
</dbReference>
<dbReference type="RefSeq" id="WP_184688963.1">
    <property type="nucleotide sequence ID" value="NZ_JACHJN010000002.1"/>
</dbReference>
<protein>
    <submittedName>
        <fullName evidence="2">Uncharacterized protein</fullName>
    </submittedName>
</protein>
<name>A0A841CEY5_9PSEU</name>
<sequence length="231" mass="24185">MSWDLIERLSWLAGIVGAVVAALAAWMAARATKGTMRDLALILSVATDKPELFEAIEADARKRTEVVRRRVRAVFVAAGAAFAVSAFGAALGLLMLLMPDYGQPEVVGGDQPRVTQECTNGGEATVCVADNRWTLATGGTVEAQFGGVERKTPKDGVARLVLQVSGCSAAGELNWTASVGGSVVAEGVARESESRAEFPLKTGEGFTFAVRRVGGGDCAVDLRLRPVVSFG</sequence>
<gene>
    <name evidence="2" type="ORF">FHS29_001145</name>
</gene>
<reference evidence="2 3" key="1">
    <citation type="submission" date="2020-08" db="EMBL/GenBank/DDBJ databases">
        <title>Genomic Encyclopedia of Type Strains, Phase III (KMG-III): the genomes of soil and plant-associated and newly described type strains.</title>
        <authorList>
            <person name="Whitman W."/>
        </authorList>
    </citation>
    <scope>NUCLEOTIDE SEQUENCE [LARGE SCALE GENOMIC DNA]</scope>
    <source>
        <strain evidence="2 3">CECT 8640</strain>
    </source>
</reference>
<keyword evidence="3" id="KW-1185">Reference proteome</keyword>